<name>A0A285E5P3_9ACTN</name>
<gene>
    <name evidence="1" type="ORF">SAMN06893097_101183</name>
</gene>
<keyword evidence="2" id="KW-1185">Reference proteome</keyword>
<reference evidence="1 2" key="1">
    <citation type="submission" date="2017-09" db="EMBL/GenBank/DDBJ databases">
        <authorList>
            <person name="Ehlers B."/>
            <person name="Leendertz F.H."/>
        </authorList>
    </citation>
    <scope>NUCLEOTIDE SEQUENCE [LARGE SCALE GENOMIC DNA]</scope>
    <source>
        <strain evidence="1 2">DSM 46844</strain>
    </source>
</reference>
<evidence type="ECO:0000313" key="1">
    <source>
        <dbReference type="EMBL" id="SNX94392.1"/>
    </source>
</evidence>
<dbReference type="OrthoDB" id="5196432at2"/>
<dbReference type="Proteomes" id="UP000219514">
    <property type="component" value="Unassembled WGS sequence"/>
</dbReference>
<proteinExistence type="predicted"/>
<sequence length="113" mass="12255">MTDVHAAGRRTADELVRLLTDDDTPAAEQLLAGIPTIRELVFVGAGLTSVARTEGRRLPPAQRAQASTRQLRLGALRDANRDDVEGLRGWLLRAAEEIVLIRSQQAAADRFAG</sequence>
<dbReference type="EMBL" id="OBDO01000001">
    <property type="protein sequence ID" value="SNX94392.1"/>
    <property type="molecule type" value="Genomic_DNA"/>
</dbReference>
<organism evidence="1 2">
    <name type="scientific">Geodermatophilus sabuli</name>
    <dbReference type="NCBI Taxonomy" id="1564158"/>
    <lineage>
        <taxon>Bacteria</taxon>
        <taxon>Bacillati</taxon>
        <taxon>Actinomycetota</taxon>
        <taxon>Actinomycetes</taxon>
        <taxon>Geodermatophilales</taxon>
        <taxon>Geodermatophilaceae</taxon>
        <taxon>Geodermatophilus</taxon>
    </lineage>
</organism>
<accession>A0A285E5P3</accession>
<dbReference type="AlphaFoldDB" id="A0A285E5P3"/>
<dbReference type="RefSeq" id="WP_097203578.1">
    <property type="nucleotide sequence ID" value="NZ_JACHXB010000001.1"/>
</dbReference>
<evidence type="ECO:0000313" key="2">
    <source>
        <dbReference type="Proteomes" id="UP000219514"/>
    </source>
</evidence>
<protein>
    <submittedName>
        <fullName evidence="1">Uncharacterized protein</fullName>
    </submittedName>
</protein>